<gene>
    <name evidence="3" type="ORF">GCM10011320_10490</name>
</gene>
<evidence type="ECO:0000256" key="1">
    <source>
        <dbReference type="ARBA" id="ARBA00006987"/>
    </source>
</evidence>
<sequence length="316" mass="34176">MIRIVSAVAACCLVATSARAEFPDRPIRIIVPTAPGGSSDIVTRIIAEAATPFLGQRVVVESRPGGNGNVGMDAVAKSAPDGYTLGNCAIGTCTVNPFLYRMPYDIRTEIQPVFWAVSLTNALAVNARLPVRNVEEFIALARTRTLFYGSSGIGSLHHMSAELLGPQLGVRFEHVPYRGAGPAMQDLMGGRIDFMIENISTVVGPARDGAIRPLAVTGPTRSEAAPDLPSFTELGYRDMVVLAWFGFVGPAHMPPAVVATLNSAFNRALQTEMVQTRFREMSLVAEGGSPERFQQHIDSELARWERIVRERGIRAE</sequence>
<protein>
    <recommendedName>
        <fullName evidence="5">Tripartite tricarboxylate transporter substrate binding protein</fullName>
    </recommendedName>
</protein>
<evidence type="ECO:0000256" key="2">
    <source>
        <dbReference type="SAM" id="SignalP"/>
    </source>
</evidence>
<dbReference type="AlphaFoldDB" id="A0A917KA52"/>
<dbReference type="Proteomes" id="UP000661507">
    <property type="component" value="Unassembled WGS sequence"/>
</dbReference>
<dbReference type="PANTHER" id="PTHR42928:SF5">
    <property type="entry name" value="BLR1237 PROTEIN"/>
    <property type="match status" value="1"/>
</dbReference>
<dbReference type="InterPro" id="IPR005064">
    <property type="entry name" value="BUG"/>
</dbReference>
<reference evidence="3" key="1">
    <citation type="journal article" date="2014" name="Int. J. Syst. Evol. Microbiol.">
        <title>Complete genome sequence of Corynebacterium casei LMG S-19264T (=DSM 44701T), isolated from a smear-ripened cheese.</title>
        <authorList>
            <consortium name="US DOE Joint Genome Institute (JGI-PGF)"/>
            <person name="Walter F."/>
            <person name="Albersmeier A."/>
            <person name="Kalinowski J."/>
            <person name="Ruckert C."/>
        </authorList>
    </citation>
    <scope>NUCLEOTIDE SEQUENCE</scope>
    <source>
        <strain evidence="3">CGMCC 1.3617</strain>
    </source>
</reference>
<dbReference type="InterPro" id="IPR042100">
    <property type="entry name" value="Bug_dom1"/>
</dbReference>
<reference evidence="3" key="2">
    <citation type="submission" date="2020-09" db="EMBL/GenBank/DDBJ databases">
        <authorList>
            <person name="Sun Q."/>
            <person name="Zhou Y."/>
        </authorList>
    </citation>
    <scope>NUCLEOTIDE SEQUENCE</scope>
    <source>
        <strain evidence="3">CGMCC 1.3617</strain>
    </source>
</reference>
<dbReference type="Gene3D" id="3.40.190.10">
    <property type="entry name" value="Periplasmic binding protein-like II"/>
    <property type="match status" value="1"/>
</dbReference>
<evidence type="ECO:0000313" key="4">
    <source>
        <dbReference type="Proteomes" id="UP000661507"/>
    </source>
</evidence>
<name>A0A917KA52_9PROT</name>
<evidence type="ECO:0008006" key="5">
    <source>
        <dbReference type="Google" id="ProtNLM"/>
    </source>
</evidence>
<keyword evidence="4" id="KW-1185">Reference proteome</keyword>
<proteinExistence type="inferred from homology"/>
<dbReference type="EMBL" id="BMKW01000002">
    <property type="protein sequence ID" value="GGJ05525.1"/>
    <property type="molecule type" value="Genomic_DNA"/>
</dbReference>
<feature type="chain" id="PRO_5037088966" description="Tripartite tricarboxylate transporter substrate binding protein" evidence="2">
    <location>
        <begin position="21"/>
        <end position="316"/>
    </location>
</feature>
<dbReference type="Pfam" id="PF03401">
    <property type="entry name" value="TctC"/>
    <property type="match status" value="1"/>
</dbReference>
<keyword evidence="2" id="KW-0732">Signal</keyword>
<dbReference type="PANTHER" id="PTHR42928">
    <property type="entry name" value="TRICARBOXYLATE-BINDING PROTEIN"/>
    <property type="match status" value="1"/>
</dbReference>
<dbReference type="PIRSF" id="PIRSF017082">
    <property type="entry name" value="YflP"/>
    <property type="match status" value="1"/>
</dbReference>
<accession>A0A917KA52</accession>
<dbReference type="RefSeq" id="WP_188965856.1">
    <property type="nucleotide sequence ID" value="NZ_BMKW01000002.1"/>
</dbReference>
<dbReference type="Gene3D" id="3.40.190.150">
    <property type="entry name" value="Bordetella uptake gene, domain 1"/>
    <property type="match status" value="1"/>
</dbReference>
<dbReference type="CDD" id="cd07012">
    <property type="entry name" value="PBP2_Bug_TTT"/>
    <property type="match status" value="1"/>
</dbReference>
<evidence type="ECO:0000313" key="3">
    <source>
        <dbReference type="EMBL" id="GGJ05525.1"/>
    </source>
</evidence>
<comment type="caution">
    <text evidence="3">The sequence shown here is derived from an EMBL/GenBank/DDBJ whole genome shotgun (WGS) entry which is preliminary data.</text>
</comment>
<dbReference type="SUPFAM" id="SSF53850">
    <property type="entry name" value="Periplasmic binding protein-like II"/>
    <property type="match status" value="1"/>
</dbReference>
<comment type="similarity">
    <text evidence="1">Belongs to the UPF0065 (bug) family.</text>
</comment>
<feature type="signal peptide" evidence="2">
    <location>
        <begin position="1"/>
        <end position="20"/>
    </location>
</feature>
<organism evidence="3 4">
    <name type="scientific">Neoroseomonas lacus</name>
    <dbReference type="NCBI Taxonomy" id="287609"/>
    <lineage>
        <taxon>Bacteria</taxon>
        <taxon>Pseudomonadati</taxon>
        <taxon>Pseudomonadota</taxon>
        <taxon>Alphaproteobacteria</taxon>
        <taxon>Acetobacterales</taxon>
        <taxon>Acetobacteraceae</taxon>
        <taxon>Neoroseomonas</taxon>
    </lineage>
</organism>